<dbReference type="InterPro" id="IPR052712">
    <property type="entry name" value="Acid_resist_chaperone_HdeD"/>
</dbReference>
<feature type="transmembrane region" description="Helical" evidence="1">
    <location>
        <begin position="102"/>
        <end position="120"/>
    </location>
</feature>
<dbReference type="Pfam" id="PF03729">
    <property type="entry name" value="DUF308"/>
    <property type="match status" value="1"/>
</dbReference>
<keyword evidence="1" id="KW-0812">Transmembrane</keyword>
<feature type="transmembrane region" description="Helical" evidence="1">
    <location>
        <begin position="74"/>
        <end position="96"/>
    </location>
</feature>
<feature type="transmembrane region" description="Helical" evidence="1">
    <location>
        <begin position="157"/>
        <end position="181"/>
    </location>
</feature>
<evidence type="ECO:0000313" key="2">
    <source>
        <dbReference type="EMBL" id="HJD43434.1"/>
    </source>
</evidence>
<dbReference type="InterPro" id="IPR005325">
    <property type="entry name" value="DUF308_memb"/>
</dbReference>
<dbReference type="GO" id="GO:0005886">
    <property type="term" value="C:plasma membrane"/>
    <property type="evidence" value="ECO:0007669"/>
    <property type="project" value="TreeGrafter"/>
</dbReference>
<protein>
    <submittedName>
        <fullName evidence="2">HdeD family acid-resistance protein</fullName>
    </submittedName>
</protein>
<reference evidence="2" key="2">
    <citation type="submission" date="2021-04" db="EMBL/GenBank/DDBJ databases">
        <authorList>
            <person name="Gilroy R."/>
        </authorList>
    </citation>
    <scope>NUCLEOTIDE SEQUENCE</scope>
    <source>
        <strain evidence="2">9264</strain>
    </source>
</reference>
<feature type="transmembrane region" description="Helical" evidence="1">
    <location>
        <begin position="20"/>
        <end position="41"/>
    </location>
</feature>
<accession>A0A9D2RDY4</accession>
<evidence type="ECO:0000256" key="1">
    <source>
        <dbReference type="SAM" id="Phobius"/>
    </source>
</evidence>
<organism evidence="2 3">
    <name type="scientific">Candidatus Paenalcaligenes intestinipullorum</name>
    <dbReference type="NCBI Taxonomy" id="2838718"/>
    <lineage>
        <taxon>Bacteria</taxon>
        <taxon>Pseudomonadati</taxon>
        <taxon>Pseudomonadota</taxon>
        <taxon>Betaproteobacteria</taxon>
        <taxon>Burkholderiales</taxon>
        <taxon>Alcaligenaceae</taxon>
        <taxon>Paenalcaligenes</taxon>
    </lineage>
</organism>
<reference evidence="2" key="1">
    <citation type="journal article" date="2021" name="PeerJ">
        <title>Extensive microbial diversity within the chicken gut microbiome revealed by metagenomics and culture.</title>
        <authorList>
            <person name="Gilroy R."/>
            <person name="Ravi A."/>
            <person name="Getino M."/>
            <person name="Pursley I."/>
            <person name="Horton D.L."/>
            <person name="Alikhan N.F."/>
            <person name="Baker D."/>
            <person name="Gharbi K."/>
            <person name="Hall N."/>
            <person name="Watson M."/>
            <person name="Adriaenssens E.M."/>
            <person name="Foster-Nyarko E."/>
            <person name="Jarju S."/>
            <person name="Secka A."/>
            <person name="Antonio M."/>
            <person name="Oren A."/>
            <person name="Chaudhuri R.R."/>
            <person name="La Ragione R."/>
            <person name="Hildebrand F."/>
            <person name="Pallen M.J."/>
        </authorList>
    </citation>
    <scope>NUCLEOTIDE SEQUENCE</scope>
    <source>
        <strain evidence="2">9264</strain>
    </source>
</reference>
<gene>
    <name evidence="2" type="ORF">H9906_00185</name>
</gene>
<keyword evidence="1" id="KW-1133">Transmembrane helix</keyword>
<sequence>MADPLLTPTALRTAHIKPSWLLALGLIMIVLGLIACTYVFTATLTSVYVLGVLITIAGVLQLAHAWGAKRWQSVVVWSLSGFLYLVAGVLAIAYPIAGATTLTLIFGATLIASGAFRIWVWLQNRSTQSAGWLAMSGLLTLIVGLIIAGGWPDNSFWVLGIILGVDLLFQGWSVLLLGLALRSRQA</sequence>
<feature type="transmembrane region" description="Helical" evidence="1">
    <location>
        <begin position="132"/>
        <end position="151"/>
    </location>
</feature>
<proteinExistence type="predicted"/>
<dbReference type="PANTHER" id="PTHR34989:SF1">
    <property type="entry name" value="PROTEIN HDED"/>
    <property type="match status" value="1"/>
</dbReference>
<dbReference type="Proteomes" id="UP000823889">
    <property type="component" value="Unassembled WGS sequence"/>
</dbReference>
<keyword evidence="1" id="KW-0472">Membrane</keyword>
<evidence type="ECO:0000313" key="3">
    <source>
        <dbReference type="Proteomes" id="UP000823889"/>
    </source>
</evidence>
<dbReference type="EMBL" id="DWUQ01000003">
    <property type="protein sequence ID" value="HJD43434.1"/>
    <property type="molecule type" value="Genomic_DNA"/>
</dbReference>
<feature type="transmembrane region" description="Helical" evidence="1">
    <location>
        <begin position="47"/>
        <end position="67"/>
    </location>
</feature>
<comment type="caution">
    <text evidence="2">The sequence shown here is derived from an EMBL/GenBank/DDBJ whole genome shotgun (WGS) entry which is preliminary data.</text>
</comment>
<name>A0A9D2RDY4_9BURK</name>
<dbReference type="AlphaFoldDB" id="A0A9D2RDY4"/>
<dbReference type="PANTHER" id="PTHR34989">
    <property type="entry name" value="PROTEIN HDED"/>
    <property type="match status" value="1"/>
</dbReference>